<accession>A0A8H3LEU0</accession>
<comment type="similarity">
    <text evidence="2">Belongs to the HD-ZIP homeobox family. Class II subfamily.</text>
</comment>
<comment type="caution">
    <text evidence="12">The sequence shown here is derived from an EMBL/GenBank/DDBJ whole genome shotgun (WGS) entry which is preliminary data.</text>
</comment>
<feature type="domain" description="Homeobox" evidence="11">
    <location>
        <begin position="82"/>
        <end position="142"/>
    </location>
</feature>
<dbReference type="SMART" id="SM00389">
    <property type="entry name" value="HOX"/>
    <property type="match status" value="1"/>
</dbReference>
<keyword evidence="3" id="KW-0805">Transcription regulation</keyword>
<dbReference type="EMBL" id="BLAL01000129">
    <property type="protein sequence ID" value="GES85391.1"/>
    <property type="molecule type" value="Genomic_DNA"/>
</dbReference>
<dbReference type="AlphaFoldDB" id="A0A8H3LEU0"/>
<dbReference type="InterPro" id="IPR001356">
    <property type="entry name" value="HD"/>
</dbReference>
<evidence type="ECO:0000313" key="12">
    <source>
        <dbReference type="EMBL" id="GES85391.1"/>
    </source>
</evidence>
<name>A0A8H3LEU0_9GLOM</name>
<dbReference type="Gene3D" id="1.10.10.60">
    <property type="entry name" value="Homeodomain-like"/>
    <property type="match status" value="1"/>
</dbReference>
<evidence type="ECO:0000256" key="2">
    <source>
        <dbReference type="ARBA" id="ARBA00006074"/>
    </source>
</evidence>
<evidence type="ECO:0000256" key="9">
    <source>
        <dbReference type="RuleBase" id="RU000682"/>
    </source>
</evidence>
<evidence type="ECO:0000256" key="6">
    <source>
        <dbReference type="ARBA" id="ARBA00023163"/>
    </source>
</evidence>
<evidence type="ECO:0000313" key="13">
    <source>
        <dbReference type="Proteomes" id="UP000615446"/>
    </source>
</evidence>
<dbReference type="InterPro" id="IPR003106">
    <property type="entry name" value="Leu_zip_homeo"/>
</dbReference>
<evidence type="ECO:0000256" key="1">
    <source>
        <dbReference type="ARBA" id="ARBA00004123"/>
    </source>
</evidence>
<evidence type="ECO:0000256" key="8">
    <source>
        <dbReference type="PROSITE-ProRule" id="PRU00108"/>
    </source>
</evidence>
<dbReference type="InterPro" id="IPR017970">
    <property type="entry name" value="Homeobox_CS"/>
</dbReference>
<comment type="subcellular location">
    <subcellularLocation>
        <location evidence="1 8 9">Nucleus</location>
    </subcellularLocation>
</comment>
<keyword evidence="6" id="KW-0804">Transcription</keyword>
<evidence type="ECO:0000256" key="10">
    <source>
        <dbReference type="SAM" id="MobiDB-lite"/>
    </source>
</evidence>
<dbReference type="Pfam" id="PF00046">
    <property type="entry name" value="Homeodomain"/>
    <property type="match status" value="1"/>
</dbReference>
<evidence type="ECO:0000256" key="5">
    <source>
        <dbReference type="ARBA" id="ARBA00023155"/>
    </source>
</evidence>
<evidence type="ECO:0000256" key="4">
    <source>
        <dbReference type="ARBA" id="ARBA00023125"/>
    </source>
</evidence>
<dbReference type="PROSITE" id="PS00027">
    <property type="entry name" value="HOMEOBOX_1"/>
    <property type="match status" value="1"/>
</dbReference>
<evidence type="ECO:0000256" key="3">
    <source>
        <dbReference type="ARBA" id="ARBA00023015"/>
    </source>
</evidence>
<dbReference type="PANTHER" id="PTHR45714:SF72">
    <property type="entry name" value="HOMEOBOX-LEUCINE ZIPPER PROTEIN HOX26-RELATED"/>
    <property type="match status" value="1"/>
</dbReference>
<proteinExistence type="inferred from homology"/>
<dbReference type="GO" id="GO:0005634">
    <property type="term" value="C:nucleus"/>
    <property type="evidence" value="ECO:0007669"/>
    <property type="project" value="UniProtKB-SubCell"/>
</dbReference>
<dbReference type="PROSITE" id="PS50071">
    <property type="entry name" value="HOMEOBOX_2"/>
    <property type="match status" value="1"/>
</dbReference>
<organism evidence="12 13">
    <name type="scientific">Rhizophagus clarus</name>
    <dbReference type="NCBI Taxonomy" id="94130"/>
    <lineage>
        <taxon>Eukaryota</taxon>
        <taxon>Fungi</taxon>
        <taxon>Fungi incertae sedis</taxon>
        <taxon>Mucoromycota</taxon>
        <taxon>Glomeromycotina</taxon>
        <taxon>Glomeromycetes</taxon>
        <taxon>Glomerales</taxon>
        <taxon>Glomeraceae</taxon>
        <taxon>Rhizophagus</taxon>
    </lineage>
</organism>
<dbReference type="PANTHER" id="PTHR45714">
    <property type="entry name" value="HOMEOBOX-LEUCINE ZIPPER PROTEIN HAT14"/>
    <property type="match status" value="1"/>
</dbReference>
<evidence type="ECO:0000256" key="7">
    <source>
        <dbReference type="ARBA" id="ARBA00023242"/>
    </source>
</evidence>
<dbReference type="GO" id="GO:0000981">
    <property type="term" value="F:DNA-binding transcription factor activity, RNA polymerase II-specific"/>
    <property type="evidence" value="ECO:0007669"/>
    <property type="project" value="InterPro"/>
</dbReference>
<dbReference type="InterPro" id="IPR009057">
    <property type="entry name" value="Homeodomain-like_sf"/>
</dbReference>
<protein>
    <submittedName>
        <fullName evidence="12">Homeobox-leucine zipper protein HAT22-like</fullName>
    </submittedName>
</protein>
<keyword evidence="7 8" id="KW-0539">Nucleus</keyword>
<dbReference type="Pfam" id="PF02183">
    <property type="entry name" value="HALZ"/>
    <property type="match status" value="1"/>
</dbReference>
<dbReference type="InterPro" id="IPR050762">
    <property type="entry name" value="HD-ZIP_Homeobox_LZ_Class_II"/>
</dbReference>
<dbReference type="OrthoDB" id="6159439at2759"/>
<evidence type="ECO:0000259" key="11">
    <source>
        <dbReference type="PROSITE" id="PS50071"/>
    </source>
</evidence>
<gene>
    <name evidence="12" type="ORF">RCL2_001249500</name>
</gene>
<feature type="DNA-binding region" description="Homeobox" evidence="8">
    <location>
        <begin position="84"/>
        <end position="143"/>
    </location>
</feature>
<dbReference type="SUPFAM" id="SSF46689">
    <property type="entry name" value="Homeodomain-like"/>
    <property type="match status" value="1"/>
</dbReference>
<dbReference type="SMART" id="SM00340">
    <property type="entry name" value="HALZ"/>
    <property type="match status" value="1"/>
</dbReference>
<reference evidence="12" key="1">
    <citation type="submission" date="2019-10" db="EMBL/GenBank/DDBJ databases">
        <title>Conservation and host-specific expression of non-tandemly repeated heterogenous ribosome RNA gene in arbuscular mycorrhizal fungi.</title>
        <authorList>
            <person name="Maeda T."/>
            <person name="Kobayashi Y."/>
            <person name="Nakagawa T."/>
            <person name="Ezawa T."/>
            <person name="Yamaguchi K."/>
            <person name="Bino T."/>
            <person name="Nishimoto Y."/>
            <person name="Shigenobu S."/>
            <person name="Kawaguchi M."/>
        </authorList>
    </citation>
    <scope>NUCLEOTIDE SEQUENCE</scope>
    <source>
        <strain evidence="12">HR1</strain>
    </source>
</reference>
<sequence>MEDEEMGLGLGLSIGVGDEYVPKRDLQKNKRVAEFCLDLALPLCLEQEGKEGMNSEYSKAEGSISSSETCKFRDCGDDMENKNSSNKKLRLTAGQTSLLEDSFNLSSTLNKAQKEALAERLNLRPRQVEVWFQNRRARTKLKQTEVDYAFLKKCCESLSDENRRLKKELQELPSVKVKQPPVYIQLPKATTLAMCPSCEKFVQFGSDPDDDDTNKTTASIANKYQGHKH</sequence>
<keyword evidence="5 8" id="KW-0371">Homeobox</keyword>
<feature type="region of interest" description="Disordered" evidence="10">
    <location>
        <begin position="205"/>
        <end position="229"/>
    </location>
</feature>
<dbReference type="CDD" id="cd00086">
    <property type="entry name" value="homeodomain"/>
    <property type="match status" value="1"/>
</dbReference>
<dbReference type="GO" id="GO:0043565">
    <property type="term" value="F:sequence-specific DNA binding"/>
    <property type="evidence" value="ECO:0007669"/>
    <property type="project" value="InterPro"/>
</dbReference>
<dbReference type="Proteomes" id="UP000615446">
    <property type="component" value="Unassembled WGS sequence"/>
</dbReference>
<keyword evidence="4 8" id="KW-0238">DNA-binding</keyword>